<dbReference type="AlphaFoldDB" id="M5ICT7"/>
<evidence type="ECO:0000313" key="2">
    <source>
        <dbReference type="Proteomes" id="UP000011939"/>
    </source>
</evidence>
<evidence type="ECO:0000313" key="1">
    <source>
        <dbReference type="EMBL" id="EKU10102.1"/>
    </source>
</evidence>
<proteinExistence type="predicted"/>
<evidence type="ECO:0008006" key="3">
    <source>
        <dbReference type="Google" id="ProtNLM"/>
    </source>
</evidence>
<name>M5ICT7_9BACT</name>
<protein>
    <recommendedName>
        <fullName evidence="3">Sce7726 family protein</fullName>
    </recommendedName>
</protein>
<dbReference type="EMBL" id="AMZQ01000021">
    <property type="protein sequence ID" value="EKU10102.1"/>
    <property type="molecule type" value="Genomic_DNA"/>
</dbReference>
<organism evidence="1 2">
    <name type="scientific">Campylobacter showae CSUNSWCD</name>
    <dbReference type="NCBI Taxonomy" id="1244083"/>
    <lineage>
        <taxon>Bacteria</taxon>
        <taxon>Pseudomonadati</taxon>
        <taxon>Campylobacterota</taxon>
        <taxon>Epsilonproteobacteria</taxon>
        <taxon>Campylobacterales</taxon>
        <taxon>Campylobacteraceae</taxon>
        <taxon>Campylobacter</taxon>
    </lineage>
</organism>
<accession>M5ICT7</accession>
<dbReference type="PATRIC" id="fig|1244083.3.peg.2446"/>
<dbReference type="RefSeq" id="WP_009497256.1">
    <property type="nucleotide sequence ID" value="NZ_AMZQ01000021.1"/>
</dbReference>
<reference evidence="1 2" key="1">
    <citation type="journal article" date="2013" name="Genome Announc.">
        <title>Genome Sequence of Campylobacter showae UNSWCD, Isolated from a Patient with Crohn's Disease.</title>
        <authorList>
            <person name="Tay A.P."/>
            <person name="Kaakoush N.O."/>
            <person name="Deshpande N.P."/>
            <person name="Chen Z."/>
            <person name="Mitchell H."/>
            <person name="Wilkins M.R."/>
        </authorList>
    </citation>
    <scope>NUCLEOTIDE SEQUENCE [LARGE SCALE GENOMIC DNA]</scope>
    <source>
        <strain evidence="1 2">CSUNSWCD</strain>
    </source>
</reference>
<dbReference type="OrthoDB" id="3358108at2"/>
<sequence length="228" mass="26727">MNEKDIKIQVIDWLHKNEKHAVIVPEVTLGDSFYDRVRADVLALNGSISIYEIKSEKDTLDRLDNQIEKYTRYANKVSVVVDSKFLGKMVLPDSVGIYTINNKKIEEIKEPKVRELSVDIYLKYWWGIEFKKALRGIPYASNLHLEAAMSKFKELFTDEEIKNLTLIRLKERYCKESNIIKELIKNKEYDKLMPKRVFEKETKNIKVTPIVDMPKGVLMGLPHKDFLF</sequence>
<gene>
    <name evidence="1" type="ORF">CSUNSWCD_1466</name>
</gene>
<dbReference type="InterPro" id="IPR047729">
    <property type="entry name" value="Sce7726-like"/>
</dbReference>
<comment type="caution">
    <text evidence="1">The sequence shown here is derived from an EMBL/GenBank/DDBJ whole genome shotgun (WGS) entry which is preliminary data.</text>
</comment>
<dbReference type="NCBIfam" id="NF033832">
    <property type="entry name" value="sce7726_fam"/>
    <property type="match status" value="1"/>
</dbReference>
<dbReference type="Proteomes" id="UP000011939">
    <property type="component" value="Unassembled WGS sequence"/>
</dbReference>